<gene>
    <name evidence="8" type="ORF">DFP86_1013</name>
</gene>
<evidence type="ECO:0000256" key="2">
    <source>
        <dbReference type="ARBA" id="ARBA00022692"/>
    </source>
</evidence>
<dbReference type="PANTHER" id="PTHR34597:SF3">
    <property type="entry name" value="OUTER MEMBRANE TRANSPORTER CDIB"/>
    <property type="match status" value="1"/>
</dbReference>
<dbReference type="Gene3D" id="3.10.20.310">
    <property type="entry name" value="membrane protein fhac"/>
    <property type="match status" value="1"/>
</dbReference>
<dbReference type="Pfam" id="PF03865">
    <property type="entry name" value="ShlB"/>
    <property type="match status" value="1"/>
</dbReference>
<evidence type="ECO:0000256" key="4">
    <source>
        <dbReference type="SAM" id="SignalP"/>
    </source>
</evidence>
<dbReference type="Proteomes" id="UP000295611">
    <property type="component" value="Unassembled WGS sequence"/>
</dbReference>
<dbReference type="PIRSF" id="PIRSF029745">
    <property type="entry name" value="FhaC"/>
    <property type="match status" value="1"/>
</dbReference>
<dbReference type="OrthoDB" id="290122at2"/>
<dbReference type="Pfam" id="PF08479">
    <property type="entry name" value="POTRA_2"/>
    <property type="match status" value="1"/>
</dbReference>
<feature type="signal peptide" evidence="4">
    <location>
        <begin position="1"/>
        <end position="23"/>
    </location>
</feature>
<dbReference type="InterPro" id="IPR005565">
    <property type="entry name" value="Hemolysn_activator_HlyB_C"/>
</dbReference>
<reference evidence="8 9" key="1">
    <citation type="submission" date="2019-03" db="EMBL/GenBank/DDBJ databases">
        <title>Genomic Encyclopedia of Type Strains, Phase III (KMG-III): the genomes of soil and plant-associated and newly described type strains.</title>
        <authorList>
            <person name="Whitman W."/>
        </authorList>
    </citation>
    <scope>NUCLEOTIDE SEQUENCE [LARGE SCALE GENOMIC DNA]</scope>
    <source>
        <strain evidence="8 9">CECT 8976</strain>
    </source>
</reference>
<dbReference type="EMBL" id="SNZP01000001">
    <property type="protein sequence ID" value="TDR82618.1"/>
    <property type="molecule type" value="Genomic_DNA"/>
</dbReference>
<dbReference type="GO" id="GO:0046819">
    <property type="term" value="P:protein secretion by the type V secretion system"/>
    <property type="evidence" value="ECO:0007669"/>
    <property type="project" value="TreeGrafter"/>
</dbReference>
<keyword evidence="3" id="KW-0998">Cell outer membrane</keyword>
<keyword evidence="9" id="KW-1185">Reference proteome</keyword>
<evidence type="ECO:0000313" key="8">
    <source>
        <dbReference type="EMBL" id="TDR82618.1"/>
    </source>
</evidence>
<evidence type="ECO:0000259" key="6">
    <source>
        <dbReference type="Pfam" id="PF08479"/>
    </source>
</evidence>
<dbReference type="RefSeq" id="WP_133677954.1">
    <property type="nucleotide sequence ID" value="NZ_SNZP01000001.1"/>
</dbReference>
<dbReference type="GO" id="GO:0098046">
    <property type="term" value="C:type V protein secretion system complex"/>
    <property type="evidence" value="ECO:0007669"/>
    <property type="project" value="TreeGrafter"/>
</dbReference>
<dbReference type="GO" id="GO:0008320">
    <property type="term" value="F:protein transmembrane transporter activity"/>
    <property type="evidence" value="ECO:0007669"/>
    <property type="project" value="TreeGrafter"/>
</dbReference>
<feature type="chain" id="PRO_5020893343" evidence="4">
    <location>
        <begin position="24"/>
        <end position="555"/>
    </location>
</feature>
<keyword evidence="1" id="KW-0472">Membrane</keyword>
<dbReference type="Gene3D" id="2.40.160.50">
    <property type="entry name" value="membrane protein fhac: a member of the omp85/tpsb transporter family"/>
    <property type="match status" value="1"/>
</dbReference>
<feature type="domain" description="ShlB POTRA" evidence="7">
    <location>
        <begin position="149"/>
        <end position="202"/>
    </location>
</feature>
<keyword evidence="1" id="KW-1134">Transmembrane beta strand</keyword>
<evidence type="ECO:0000259" key="5">
    <source>
        <dbReference type="Pfam" id="PF03865"/>
    </source>
</evidence>
<protein>
    <submittedName>
        <fullName evidence="8">Hemolysin activation/secretion protein</fullName>
    </submittedName>
</protein>
<evidence type="ECO:0000313" key="9">
    <source>
        <dbReference type="Proteomes" id="UP000295611"/>
    </source>
</evidence>
<feature type="domain" description="Polypeptide-transport-associated ShlB-type" evidence="6">
    <location>
        <begin position="73"/>
        <end position="148"/>
    </location>
</feature>
<proteinExistence type="predicted"/>
<comment type="caution">
    <text evidence="8">The sequence shown here is derived from an EMBL/GenBank/DDBJ whole genome shotgun (WGS) entry which is preliminary data.</text>
</comment>
<organism evidence="8 9">
    <name type="scientific">Paludibacterium purpuratum</name>
    <dbReference type="NCBI Taxonomy" id="1144873"/>
    <lineage>
        <taxon>Bacteria</taxon>
        <taxon>Pseudomonadati</taxon>
        <taxon>Pseudomonadota</taxon>
        <taxon>Betaproteobacteria</taxon>
        <taxon>Neisseriales</taxon>
        <taxon>Chromobacteriaceae</taxon>
        <taxon>Paludibacterium</taxon>
    </lineage>
</organism>
<evidence type="ECO:0000259" key="7">
    <source>
        <dbReference type="Pfam" id="PF17287"/>
    </source>
</evidence>
<dbReference type="PANTHER" id="PTHR34597">
    <property type="entry name" value="SLR1661 PROTEIN"/>
    <property type="match status" value="1"/>
</dbReference>
<evidence type="ECO:0000256" key="1">
    <source>
        <dbReference type="ARBA" id="ARBA00022452"/>
    </source>
</evidence>
<sequence>MTRSTLPARLIAGLLFLAPAIGAAPLSDEQIRLQQQQQLDRQREQQQRRPDVFLAPSTPAPAVPAAPSGGPCFPVHRVVLDGAPPAWLGWLTPLAHGAEGRCLDLGAINQLVATLTDALVAHGFVTSRVYIPEQNLQSGQLHLVVLPGRIQAIRRKGGGAQRELDSAFPTGPGDLLNLRDLEQGLEQLARPGSQQATMELLPGDAPGASIVEVTLTQGRPLHASLSEENSGQSATGKNQLSGQVLADDLLHLNDVLTLNQSQDADGVAYPRSLSQSIAWLVPWGNWSAYFSYSASQYRQALDTGLQTLTSTGHSRNTQLSLTRLLHRDQTSKTELAFSLTRKASRSYLEDSELLNQRQDLSYLGLQLTHRQYLGSSVLNASLGYSRGVPVWGAQDDSLAAQGGPTTRPEIYSASLDWRQPWQWGGQQGAYSTTLKGQYSPSRLLAGDQFGVGGHYTVRGFDADSLAGNNGWTWRNELSWTLGASGCEAYLGLDAGQVTGTPGVTLSTQRIAGSAIGLRANLGGHLTAELTHEQPLTLPNSWARQSITHFNLTLQW</sequence>
<feature type="domain" description="Haemolysin activator HlyB C-terminal" evidence="5">
    <location>
        <begin position="207"/>
        <end position="518"/>
    </location>
</feature>
<dbReference type="InterPro" id="IPR027282">
    <property type="entry name" value="TPS"/>
</dbReference>
<name>A0A4R7BCE6_9NEIS</name>
<dbReference type="InterPro" id="IPR051544">
    <property type="entry name" value="TPS_OM_transporter"/>
</dbReference>
<dbReference type="AlphaFoldDB" id="A0A4R7BCE6"/>
<keyword evidence="4" id="KW-0732">Signal</keyword>
<dbReference type="InterPro" id="IPR035251">
    <property type="entry name" value="ShlB_POTRA"/>
</dbReference>
<dbReference type="Pfam" id="PF17287">
    <property type="entry name" value="POTRA_3"/>
    <property type="match status" value="1"/>
</dbReference>
<keyword evidence="2" id="KW-0812">Transmembrane</keyword>
<evidence type="ECO:0000256" key="3">
    <source>
        <dbReference type="ARBA" id="ARBA00023237"/>
    </source>
</evidence>
<dbReference type="InterPro" id="IPR013686">
    <property type="entry name" value="Polypept-transport_assoc_ShlB"/>
</dbReference>
<accession>A0A4R7BCE6</accession>